<dbReference type="AlphaFoldDB" id="A0A3G1I9B8"/>
<evidence type="ECO:0000313" key="1">
    <source>
        <dbReference type="EMBL" id="ART65534.1"/>
    </source>
</evidence>
<sequence length="60" mass="6549">MTAVSTGHNSLKYVMLRTGPNILVVFKDTNSFPICKVNTIPIKQAVINTIAKESTPTDTK</sequence>
<name>A0A3G1I9B8_9FLOR</name>
<gene>
    <name evidence="1" type="primary">ankrd32</name>
</gene>
<dbReference type="RefSeq" id="YP_009390182.1">
    <property type="nucleotide sequence ID" value="NC_035231.1"/>
</dbReference>
<protein>
    <submittedName>
        <fullName evidence="1">Ankyrin repeat domain-containing protein 32</fullName>
    </submittedName>
</protein>
<accession>A0A3G1I9B8</accession>
<dbReference type="EMBL" id="KY033529">
    <property type="protein sequence ID" value="ART65534.1"/>
    <property type="molecule type" value="Genomic_DNA"/>
</dbReference>
<reference evidence="1" key="1">
    <citation type="journal article" date="2017" name="Sci. Rep.">
        <title>Origin and evolutionary history of freshwater Rhodophyta: further insights based on phylogenomic evidence.</title>
        <authorList>
            <person name="Nan F."/>
            <person name="Feng J."/>
            <person name="Lv J."/>
            <person name="Liu Q."/>
            <person name="Fang K."/>
            <person name="Gong C."/>
            <person name="Xie S."/>
        </authorList>
    </citation>
    <scope>NUCLEOTIDE SEQUENCE</scope>
</reference>
<proteinExistence type="predicted"/>
<dbReference type="GeneID" id="33350893"/>
<keyword evidence="1" id="KW-0150">Chloroplast</keyword>
<organism evidence="1">
    <name type="scientific">Sheathia arcuata</name>
    <dbReference type="NCBI Taxonomy" id="340433"/>
    <lineage>
        <taxon>Eukaryota</taxon>
        <taxon>Rhodophyta</taxon>
        <taxon>Florideophyceae</taxon>
        <taxon>Nemaliophycidae</taxon>
        <taxon>Batrachospermales</taxon>
        <taxon>Batrachospermaceae</taxon>
        <taxon>Sheathia</taxon>
    </lineage>
</organism>
<geneLocation type="chloroplast" evidence="1"/>
<keyword evidence="1" id="KW-0934">Plastid</keyword>